<evidence type="ECO:0000256" key="7">
    <source>
        <dbReference type="SAM" id="MobiDB-lite"/>
    </source>
</evidence>
<dbReference type="EC" id="1.8.3.2" evidence="2"/>
<evidence type="ECO:0000256" key="3">
    <source>
        <dbReference type="ARBA" id="ARBA00022630"/>
    </source>
</evidence>
<dbReference type="Pfam" id="PF04777">
    <property type="entry name" value="Evr1_Alr"/>
    <property type="match status" value="1"/>
</dbReference>
<dbReference type="GO" id="GO:0050660">
    <property type="term" value="F:flavin adenine dinucleotide binding"/>
    <property type="evidence" value="ECO:0007669"/>
    <property type="project" value="TreeGrafter"/>
</dbReference>
<feature type="region of interest" description="Disordered" evidence="7">
    <location>
        <begin position="1"/>
        <end position="62"/>
    </location>
</feature>
<dbReference type="PANTHER" id="PTHR12645:SF0">
    <property type="entry name" value="FAD-LINKED SULFHYDRYL OXIDASE ALR"/>
    <property type="match status" value="1"/>
</dbReference>
<keyword evidence="4" id="KW-0274">FAD</keyword>
<dbReference type="InterPro" id="IPR017905">
    <property type="entry name" value="ERV/ALR_sulphydryl_oxidase"/>
</dbReference>
<evidence type="ECO:0000259" key="8">
    <source>
        <dbReference type="PROSITE" id="PS51324"/>
    </source>
</evidence>
<evidence type="ECO:0000256" key="4">
    <source>
        <dbReference type="ARBA" id="ARBA00022827"/>
    </source>
</evidence>
<keyword evidence="6" id="KW-1015">Disulfide bond</keyword>
<organism evidence="9">
    <name type="scientific">viral metagenome</name>
    <dbReference type="NCBI Taxonomy" id="1070528"/>
    <lineage>
        <taxon>unclassified sequences</taxon>
        <taxon>metagenomes</taxon>
        <taxon>organismal metagenomes</taxon>
    </lineage>
</organism>
<dbReference type="InterPro" id="IPR039799">
    <property type="entry name" value="ALR/ERV"/>
</dbReference>
<dbReference type="GO" id="GO:0016971">
    <property type="term" value="F:flavin-dependent sulfhydryl oxidase activity"/>
    <property type="evidence" value="ECO:0007669"/>
    <property type="project" value="InterPro"/>
</dbReference>
<dbReference type="EMBL" id="MN738834">
    <property type="protein sequence ID" value="QHT38802.1"/>
    <property type="molecule type" value="Genomic_DNA"/>
</dbReference>
<name>A0A6C0FC64_9ZZZZ</name>
<comment type="cofactor">
    <cofactor evidence="1">
        <name>FAD</name>
        <dbReference type="ChEBI" id="CHEBI:57692"/>
    </cofactor>
</comment>
<dbReference type="PROSITE" id="PS51324">
    <property type="entry name" value="ERV_ALR"/>
    <property type="match status" value="1"/>
</dbReference>
<evidence type="ECO:0000256" key="1">
    <source>
        <dbReference type="ARBA" id="ARBA00001974"/>
    </source>
</evidence>
<dbReference type="AlphaFoldDB" id="A0A6C0FC64"/>
<dbReference type="GO" id="GO:0005739">
    <property type="term" value="C:mitochondrion"/>
    <property type="evidence" value="ECO:0007669"/>
    <property type="project" value="TreeGrafter"/>
</dbReference>
<evidence type="ECO:0000256" key="5">
    <source>
        <dbReference type="ARBA" id="ARBA00023002"/>
    </source>
</evidence>
<evidence type="ECO:0000313" key="9">
    <source>
        <dbReference type="EMBL" id="QHT38802.1"/>
    </source>
</evidence>
<accession>A0A6C0FC64</accession>
<dbReference type="InterPro" id="IPR036774">
    <property type="entry name" value="ERV/ALR_sulphydryl_oxid_sf"/>
</dbReference>
<reference evidence="9" key="1">
    <citation type="journal article" date="2020" name="Nature">
        <title>Giant virus diversity and host interactions through global metagenomics.</title>
        <authorList>
            <person name="Schulz F."/>
            <person name="Roux S."/>
            <person name="Paez-Espino D."/>
            <person name="Jungbluth S."/>
            <person name="Walsh D.A."/>
            <person name="Denef V.J."/>
            <person name="McMahon K.D."/>
            <person name="Konstantinidis K.T."/>
            <person name="Eloe-Fadrosh E.A."/>
            <person name="Kyrpides N.C."/>
            <person name="Woyke T."/>
        </authorList>
    </citation>
    <scope>NUCLEOTIDE SEQUENCE</scope>
    <source>
        <strain evidence="9">GVMAG-S-ERX556106-38</strain>
    </source>
</reference>
<protein>
    <recommendedName>
        <fullName evidence="2">thiol oxidase</fullName>
        <ecNumber evidence="2">1.8.3.2</ecNumber>
    </recommendedName>
</protein>
<dbReference type="Gene3D" id="1.20.120.310">
    <property type="entry name" value="ERV/ALR sulfhydryl oxidase domain"/>
    <property type="match status" value="1"/>
</dbReference>
<feature type="domain" description="ERV/ALR sulfhydryl oxidase" evidence="8">
    <location>
        <begin position="68"/>
        <end position="172"/>
    </location>
</feature>
<proteinExistence type="predicted"/>
<evidence type="ECO:0000256" key="2">
    <source>
        <dbReference type="ARBA" id="ARBA00012512"/>
    </source>
</evidence>
<evidence type="ECO:0000256" key="6">
    <source>
        <dbReference type="ARBA" id="ARBA00023157"/>
    </source>
</evidence>
<keyword evidence="5" id="KW-0560">Oxidoreductase</keyword>
<dbReference type="SUPFAM" id="SSF69000">
    <property type="entry name" value="FAD-dependent thiol oxidase"/>
    <property type="match status" value="1"/>
</dbReference>
<feature type="compositionally biased region" description="Basic residues" evidence="7">
    <location>
        <begin position="8"/>
        <end position="59"/>
    </location>
</feature>
<dbReference type="PANTHER" id="PTHR12645">
    <property type="entry name" value="ALR/ERV"/>
    <property type="match status" value="1"/>
</dbReference>
<keyword evidence="3" id="KW-0285">Flavoprotein</keyword>
<sequence>MTIEGGKRTRKKISSRKSDRKSKNKTQTKGKNKNKSRSKGKPQTLKKNKNRKNKTKRIYSKSQFNSGDGMLTTVWGPSLWHSLHTISFNYPVNPTPQEKKQYRDFICSLQYVLPCKYCRQNLKKNFKTLPPTMEVMKNRYTFSRYIYDLHELINKMLKKKSNLSFCDVQNRYEHFRARCTTEKPDVWNMKQIREKLKEKKGEKGCTEPLYSGEKSKCIIKIVPQSDASSTFQMDKKCEKKLVN</sequence>